<feature type="compositionally biased region" description="Basic and acidic residues" evidence="1">
    <location>
        <begin position="80"/>
        <end position="90"/>
    </location>
</feature>
<dbReference type="Pfam" id="PF07883">
    <property type="entry name" value="Cupin_2"/>
    <property type="match status" value="1"/>
</dbReference>
<reference evidence="3 4" key="1">
    <citation type="submission" date="2019-12" db="EMBL/GenBank/DDBJ databases">
        <title>Isolation and characterization of three novel carbon monoxide-oxidizing members of Halobacteria from salione crusts and soils.</title>
        <authorList>
            <person name="Myers M.R."/>
            <person name="King G.M."/>
        </authorList>
    </citation>
    <scope>NUCLEOTIDE SEQUENCE [LARGE SCALE GENOMIC DNA]</scope>
    <source>
        <strain evidence="3 4">PCN9</strain>
    </source>
</reference>
<sequence length="113" mass="11900">MSLDCYPDLSPDAGEVVTEELYYSGDALVKAFALGPGGEVEPHEHADQTNAFHVLEGEVVVVQGDEEAVVSAPGVVVHERGVPHGARNDSDDVAGVHGDDGAGWSRRHAASRR</sequence>
<accession>A0A6B0SJ82</accession>
<dbReference type="EMBL" id="WUUU01000163">
    <property type="protein sequence ID" value="MXR21874.1"/>
    <property type="molecule type" value="Genomic_DNA"/>
</dbReference>
<gene>
    <name evidence="3" type="ORF">GRX66_15150</name>
</gene>
<proteinExistence type="predicted"/>
<name>A0A6B0SJ82_9EURY</name>
<evidence type="ECO:0000313" key="4">
    <source>
        <dbReference type="Proteomes" id="UP000471521"/>
    </source>
</evidence>
<evidence type="ECO:0000313" key="3">
    <source>
        <dbReference type="EMBL" id="MXR21874.1"/>
    </source>
</evidence>
<dbReference type="AlphaFoldDB" id="A0A6B0SJ82"/>
<organism evidence="3 4">
    <name type="scientific">Halobacterium bonnevillei</name>
    <dbReference type="NCBI Taxonomy" id="2692200"/>
    <lineage>
        <taxon>Archaea</taxon>
        <taxon>Methanobacteriati</taxon>
        <taxon>Methanobacteriota</taxon>
        <taxon>Stenosarchaea group</taxon>
        <taxon>Halobacteria</taxon>
        <taxon>Halobacteriales</taxon>
        <taxon>Halobacteriaceae</taxon>
        <taxon>Halobacterium</taxon>
    </lineage>
</organism>
<dbReference type="InterPro" id="IPR011051">
    <property type="entry name" value="RmlC_Cupin_sf"/>
</dbReference>
<dbReference type="Proteomes" id="UP000471521">
    <property type="component" value="Unassembled WGS sequence"/>
</dbReference>
<protein>
    <submittedName>
        <fullName evidence="3">Cupin domain-containing protein</fullName>
    </submittedName>
</protein>
<feature type="non-terminal residue" evidence="3">
    <location>
        <position position="113"/>
    </location>
</feature>
<dbReference type="InterPro" id="IPR014710">
    <property type="entry name" value="RmlC-like_jellyroll"/>
</dbReference>
<dbReference type="SUPFAM" id="SSF51182">
    <property type="entry name" value="RmlC-like cupins"/>
    <property type="match status" value="1"/>
</dbReference>
<feature type="domain" description="Cupin type-2" evidence="2">
    <location>
        <begin position="33"/>
        <end position="93"/>
    </location>
</feature>
<keyword evidence="4" id="KW-1185">Reference proteome</keyword>
<dbReference type="Gene3D" id="2.60.120.10">
    <property type="entry name" value="Jelly Rolls"/>
    <property type="match status" value="1"/>
</dbReference>
<dbReference type="InterPro" id="IPR013096">
    <property type="entry name" value="Cupin_2"/>
</dbReference>
<evidence type="ECO:0000256" key="1">
    <source>
        <dbReference type="SAM" id="MobiDB-lite"/>
    </source>
</evidence>
<feature type="region of interest" description="Disordered" evidence="1">
    <location>
        <begin position="80"/>
        <end position="113"/>
    </location>
</feature>
<evidence type="ECO:0000259" key="2">
    <source>
        <dbReference type="Pfam" id="PF07883"/>
    </source>
</evidence>
<comment type="caution">
    <text evidence="3">The sequence shown here is derived from an EMBL/GenBank/DDBJ whole genome shotgun (WGS) entry which is preliminary data.</text>
</comment>